<protein>
    <submittedName>
        <fullName evidence="6">ATPase</fullName>
    </submittedName>
</protein>
<dbReference type="Gene3D" id="3.40.50.300">
    <property type="entry name" value="P-loop containing nucleotide triphosphate hydrolases"/>
    <property type="match status" value="1"/>
</dbReference>
<feature type="domain" description="AAA+ ATPase" evidence="4">
    <location>
        <begin position="113"/>
        <end position="226"/>
    </location>
</feature>
<keyword evidence="1" id="KW-0547">Nucleotide-binding</keyword>
<dbReference type="AlphaFoldDB" id="A0A2G6MSG8"/>
<evidence type="ECO:0000313" key="7">
    <source>
        <dbReference type="Proteomes" id="UP000231203"/>
    </source>
</evidence>
<evidence type="ECO:0000313" key="6">
    <source>
        <dbReference type="EMBL" id="PIE62912.1"/>
    </source>
</evidence>
<dbReference type="Pfam" id="PF10431">
    <property type="entry name" value="ClpB_D2-small"/>
    <property type="match status" value="1"/>
</dbReference>
<reference evidence="6 7" key="1">
    <citation type="submission" date="2017-10" db="EMBL/GenBank/DDBJ databases">
        <title>Novel microbial diversity and functional potential in the marine mammal oral microbiome.</title>
        <authorList>
            <person name="Dudek N.K."/>
            <person name="Sun C.L."/>
            <person name="Burstein D."/>
            <person name="Kantor R.S."/>
            <person name="Aliaga Goltsman D.S."/>
            <person name="Bik E.M."/>
            <person name="Thomas B.C."/>
            <person name="Banfield J.F."/>
            <person name="Relman D.A."/>
        </authorList>
    </citation>
    <scope>NUCLEOTIDE SEQUENCE [LARGE SCALE GENOMIC DNA]</scope>
    <source>
        <strain evidence="6">DOLJORAL78_47_202</strain>
    </source>
</reference>
<keyword evidence="2" id="KW-0067">ATP-binding</keyword>
<dbReference type="InterPro" id="IPR050052">
    <property type="entry name" value="ATP-dep_Clp_protease_ClpX"/>
</dbReference>
<keyword evidence="3" id="KW-0143">Chaperone</keyword>
<dbReference type="Gene3D" id="1.10.8.60">
    <property type="match status" value="1"/>
</dbReference>
<sequence length="581" mass="65931">MTYYNDVTGPDPKKIEKELGEFLNKRFGGNVKILTPSIQPQQEITTGTTPESGKKKLIDFNIKPSELIHHLDQYVIRQDKAKSVLSTKICTHFNRIRHQESMTTEPFKITGNIKSNILLLGPTGIGKTYLIKLIAKKIGVPFVKADATKFSETGYVGGDVEDLIRDLVKEAKDDIELAQCGIIYIDEVDKIAASPNVIGAQISRTGVQRALLKPMEETDVDLKVPHDPVSMMQELEAFQRTGKRTARRVNTANILFILSGAFSGLTDVVKKRLSKQAIGFGASLNHVRKDNELLKETRSEDLVAYGFESEFIGRIPVRCVLDELTQKDLYDILKMPNNPVILSKRLDFKSYGIDLVFTDEALEMLAQGAYKENTGARGLVSVVEEALLCFEEKLPSASVRRFAVTQKVLTTPEYVLNDLIQGNDKEKYEAEYHHALVLFSNYISEYVKKNWKIFSIRHGLTLTQIRTKMVAQYYTAHAMEIEDAVKQVKTFYDNVKEMELEISKNYDLNIVFEEDAADFLIQQFIEHNATTDEILSKIHTDFFDGFNLVREKTGKARFFLSRNALTDPETYLNELIIKEIK</sequence>
<evidence type="ECO:0000256" key="3">
    <source>
        <dbReference type="ARBA" id="ARBA00023186"/>
    </source>
</evidence>
<dbReference type="Proteomes" id="UP000231203">
    <property type="component" value="Unassembled WGS sequence"/>
</dbReference>
<dbReference type="SMART" id="SM01086">
    <property type="entry name" value="ClpB_D2-small"/>
    <property type="match status" value="1"/>
</dbReference>
<dbReference type="InterPro" id="IPR003959">
    <property type="entry name" value="ATPase_AAA_core"/>
</dbReference>
<comment type="caution">
    <text evidence="6">The sequence shown here is derived from an EMBL/GenBank/DDBJ whole genome shotgun (WGS) entry which is preliminary data.</text>
</comment>
<evidence type="ECO:0000259" key="5">
    <source>
        <dbReference type="SMART" id="SM01086"/>
    </source>
</evidence>
<evidence type="ECO:0000259" key="4">
    <source>
        <dbReference type="SMART" id="SM00382"/>
    </source>
</evidence>
<evidence type="ECO:0000256" key="1">
    <source>
        <dbReference type="ARBA" id="ARBA00022741"/>
    </source>
</evidence>
<dbReference type="GO" id="GO:0005524">
    <property type="term" value="F:ATP binding"/>
    <property type="evidence" value="ECO:0007669"/>
    <property type="project" value="UniProtKB-KW"/>
</dbReference>
<evidence type="ECO:0000256" key="2">
    <source>
        <dbReference type="ARBA" id="ARBA00022840"/>
    </source>
</evidence>
<organism evidence="6 7">
    <name type="scientific">Desulfobacter postgatei</name>
    <dbReference type="NCBI Taxonomy" id="2293"/>
    <lineage>
        <taxon>Bacteria</taxon>
        <taxon>Pseudomonadati</taxon>
        <taxon>Thermodesulfobacteriota</taxon>
        <taxon>Desulfobacteria</taxon>
        <taxon>Desulfobacterales</taxon>
        <taxon>Desulfobacteraceae</taxon>
        <taxon>Desulfobacter</taxon>
    </lineage>
</organism>
<feature type="domain" description="Clp ATPase C-terminal" evidence="5">
    <location>
        <begin position="324"/>
        <end position="409"/>
    </location>
</feature>
<proteinExistence type="predicted"/>
<dbReference type="SUPFAM" id="SSF52540">
    <property type="entry name" value="P-loop containing nucleoside triphosphate hydrolases"/>
    <property type="match status" value="1"/>
</dbReference>
<name>A0A2G6MSG8_9BACT</name>
<dbReference type="SMART" id="SM00382">
    <property type="entry name" value="AAA"/>
    <property type="match status" value="1"/>
</dbReference>
<dbReference type="InterPro" id="IPR003593">
    <property type="entry name" value="AAA+_ATPase"/>
</dbReference>
<dbReference type="GO" id="GO:0016887">
    <property type="term" value="F:ATP hydrolysis activity"/>
    <property type="evidence" value="ECO:0007669"/>
    <property type="project" value="InterPro"/>
</dbReference>
<dbReference type="EMBL" id="PDTI01000025">
    <property type="protein sequence ID" value="PIE62912.1"/>
    <property type="molecule type" value="Genomic_DNA"/>
</dbReference>
<dbReference type="Pfam" id="PF07724">
    <property type="entry name" value="AAA_2"/>
    <property type="match status" value="1"/>
</dbReference>
<dbReference type="InterPro" id="IPR027417">
    <property type="entry name" value="P-loop_NTPase"/>
</dbReference>
<dbReference type="InterPro" id="IPR019489">
    <property type="entry name" value="Clp_ATPase_C"/>
</dbReference>
<dbReference type="GO" id="GO:0051603">
    <property type="term" value="P:proteolysis involved in protein catabolic process"/>
    <property type="evidence" value="ECO:0007669"/>
    <property type="project" value="TreeGrafter"/>
</dbReference>
<dbReference type="PANTHER" id="PTHR48102:SF7">
    <property type="entry name" value="ATP-DEPENDENT CLP PROTEASE ATP-BINDING SUBUNIT CLPX-LIKE, MITOCHONDRIAL"/>
    <property type="match status" value="1"/>
</dbReference>
<accession>A0A2G6MSG8</accession>
<gene>
    <name evidence="6" type="ORF">CSA25_02870</name>
</gene>
<dbReference type="PANTHER" id="PTHR48102">
    <property type="entry name" value="ATP-DEPENDENT CLP PROTEASE ATP-BINDING SUBUNIT CLPX-LIKE, MITOCHONDRIAL-RELATED"/>
    <property type="match status" value="1"/>
</dbReference>